<dbReference type="EMBL" id="WSQA01000015">
    <property type="protein sequence ID" value="MVZ63757.1"/>
    <property type="molecule type" value="Genomic_DNA"/>
</dbReference>
<dbReference type="Proteomes" id="UP000435036">
    <property type="component" value="Unassembled WGS sequence"/>
</dbReference>
<dbReference type="RefSeq" id="WP_160370474.1">
    <property type="nucleotide sequence ID" value="NZ_WSQA01000015.1"/>
</dbReference>
<evidence type="ECO:0000256" key="1">
    <source>
        <dbReference type="SAM" id="MobiDB-lite"/>
    </source>
</evidence>
<evidence type="ECO:0000313" key="2">
    <source>
        <dbReference type="EMBL" id="MVZ63757.1"/>
    </source>
</evidence>
<keyword evidence="3" id="KW-1185">Reference proteome</keyword>
<feature type="region of interest" description="Disordered" evidence="1">
    <location>
        <begin position="107"/>
        <end position="126"/>
    </location>
</feature>
<reference evidence="2 3" key="1">
    <citation type="submission" date="2019-12" db="EMBL/GenBank/DDBJ databases">
        <authorList>
            <person name="Dong K."/>
        </authorList>
    </citation>
    <scope>NUCLEOTIDE SEQUENCE [LARGE SCALE GENOMIC DNA]</scope>
    <source>
        <strain evidence="2 3">JCM 31225</strain>
    </source>
</reference>
<sequence length="126" mass="13771">MSGTKPPLSPGGIDTKLTELYALSDIELEAEAVQIRDDFSDWLDDNFTLTLTQQNYISGMSARYAAFLADCAYITVKNRLPVDYTPPANPGISKRLDIRVKANGLYDPTDPSTPISGSLDIEADNI</sequence>
<proteinExistence type="predicted"/>
<dbReference type="AlphaFoldDB" id="A0A6N8L3A5"/>
<accession>A0A6N8L3A5</accession>
<gene>
    <name evidence="2" type="ORF">GQF63_17165</name>
</gene>
<evidence type="ECO:0000313" key="3">
    <source>
        <dbReference type="Proteomes" id="UP000435036"/>
    </source>
</evidence>
<organism evidence="2 3">
    <name type="scientific">Sphingobacterium humi</name>
    <dbReference type="NCBI Taxonomy" id="1796905"/>
    <lineage>
        <taxon>Bacteria</taxon>
        <taxon>Pseudomonadati</taxon>
        <taxon>Bacteroidota</taxon>
        <taxon>Sphingobacteriia</taxon>
        <taxon>Sphingobacteriales</taxon>
        <taxon>Sphingobacteriaceae</taxon>
        <taxon>Sphingobacterium</taxon>
    </lineage>
</organism>
<comment type="caution">
    <text evidence="2">The sequence shown here is derived from an EMBL/GenBank/DDBJ whole genome shotgun (WGS) entry which is preliminary data.</text>
</comment>
<dbReference type="OrthoDB" id="710416at2"/>
<name>A0A6N8L3A5_9SPHI</name>
<protein>
    <submittedName>
        <fullName evidence="2">Uncharacterized protein</fullName>
    </submittedName>
</protein>